<dbReference type="GO" id="GO:1901031">
    <property type="term" value="P:regulation of response to reactive oxygen species"/>
    <property type="evidence" value="ECO:0007669"/>
    <property type="project" value="TreeGrafter"/>
</dbReference>
<keyword evidence="2" id="KW-0812">Transmembrane</keyword>
<comment type="similarity">
    <text evidence="1">Belongs to the protein kinase superfamily. ADCK protein kinase family.</text>
</comment>
<dbReference type="Pfam" id="PF03109">
    <property type="entry name" value="ABC1"/>
    <property type="match status" value="1"/>
</dbReference>
<dbReference type="EMBL" id="JAYMYR010000003">
    <property type="protein sequence ID" value="KAK7371816.1"/>
    <property type="molecule type" value="Genomic_DNA"/>
</dbReference>
<dbReference type="InterPro" id="IPR011009">
    <property type="entry name" value="Kinase-like_dom_sf"/>
</dbReference>
<dbReference type="Proteomes" id="UP001374584">
    <property type="component" value="Unassembled WGS sequence"/>
</dbReference>
<dbReference type="PANTHER" id="PTHR10566">
    <property type="entry name" value="CHAPERONE-ACTIVITY OF BC1 COMPLEX CABC1 -RELATED"/>
    <property type="match status" value="1"/>
</dbReference>
<feature type="transmembrane region" description="Helical" evidence="2">
    <location>
        <begin position="677"/>
        <end position="695"/>
    </location>
</feature>
<evidence type="ECO:0000313" key="5">
    <source>
        <dbReference type="Proteomes" id="UP001374584"/>
    </source>
</evidence>
<dbReference type="InterPro" id="IPR050154">
    <property type="entry name" value="UbiB_kinase"/>
</dbReference>
<organism evidence="4 5">
    <name type="scientific">Phaseolus coccineus</name>
    <name type="common">Scarlet runner bean</name>
    <name type="synonym">Phaseolus multiflorus</name>
    <dbReference type="NCBI Taxonomy" id="3886"/>
    <lineage>
        <taxon>Eukaryota</taxon>
        <taxon>Viridiplantae</taxon>
        <taxon>Streptophyta</taxon>
        <taxon>Embryophyta</taxon>
        <taxon>Tracheophyta</taxon>
        <taxon>Spermatophyta</taxon>
        <taxon>Magnoliopsida</taxon>
        <taxon>eudicotyledons</taxon>
        <taxon>Gunneridae</taxon>
        <taxon>Pentapetalae</taxon>
        <taxon>rosids</taxon>
        <taxon>fabids</taxon>
        <taxon>Fabales</taxon>
        <taxon>Fabaceae</taxon>
        <taxon>Papilionoideae</taxon>
        <taxon>50 kb inversion clade</taxon>
        <taxon>NPAAA clade</taxon>
        <taxon>indigoferoid/millettioid clade</taxon>
        <taxon>Phaseoleae</taxon>
        <taxon>Phaseolus</taxon>
    </lineage>
</organism>
<evidence type="ECO:0000256" key="2">
    <source>
        <dbReference type="SAM" id="Phobius"/>
    </source>
</evidence>
<dbReference type="GO" id="GO:0046467">
    <property type="term" value="P:membrane lipid biosynthetic process"/>
    <property type="evidence" value="ECO:0007669"/>
    <property type="project" value="TreeGrafter"/>
</dbReference>
<keyword evidence="2" id="KW-0472">Membrane</keyword>
<feature type="domain" description="ABC1 atypical kinase-like" evidence="3">
    <location>
        <begin position="242"/>
        <end position="487"/>
    </location>
</feature>
<evidence type="ECO:0000256" key="1">
    <source>
        <dbReference type="ARBA" id="ARBA00009670"/>
    </source>
</evidence>
<accession>A0AAN9NFT4</accession>
<comment type="caution">
    <text evidence="4">The sequence shown here is derived from an EMBL/GenBank/DDBJ whole genome shotgun (WGS) entry which is preliminary data.</text>
</comment>
<reference evidence="4 5" key="1">
    <citation type="submission" date="2024-01" db="EMBL/GenBank/DDBJ databases">
        <title>The genomes of 5 underutilized Papilionoideae crops provide insights into root nodulation and disease resistanc.</title>
        <authorList>
            <person name="Jiang F."/>
        </authorList>
    </citation>
    <scope>NUCLEOTIDE SEQUENCE [LARGE SCALE GENOMIC DNA]</scope>
    <source>
        <strain evidence="4">JINMINGXINNONG_FW02</strain>
        <tissue evidence="4">Leaves</tissue>
    </source>
</reference>
<dbReference type="InterPro" id="IPR004147">
    <property type="entry name" value="ABC1_dom"/>
</dbReference>
<sequence length="711" mass="81123">MAMQGCYCHHVKLVTEGRTLDNLSFSGSISVNKLSKNTRITTCDPSGNNQFAKLFLVRMRQTELPLPGSKNGAANGRAVKMVRTTELVNRKIMSANKVKTVNGSASKVNGENQVRKNLMPVLTKTVKSRTRTSKELPSLEELKVLPSDEGFSWANENYSSWQRSIDVWSFVVSLRIRILLDNSKWAYLRGFTEAKQKSRRRKTASWLRECVLQLGPTFIKLGQLSSTRSDLFPREFVVELAKLQDMVPAFSIKKARKFIESELGAPIDMLFKEFEDRPIAAASLGQVHRAILHNGEKVVVKVQRPGLKKLFDIDLKNLKLIAEYFQRNETFGGPLRDWIGIYEECATILYQEIDYINEGKNADRFRRDFRNIKWVRVPLVYWDYTALKVLTMEYVPGIKIDQVDTLTSRGYDRLRISSRATEAYLIQILRTGFFHADPHPGNLAIDVDEAIIYYDFGMMGEIKSFTRERLLELFYAMYEKDAKKVMQRLIELGALQPTGDLSSVRRSVQFFLDHLQSQAPDQQQTLSAIGEDLFAIAQDQPFRFPSTFAFVLRAFSTLEGIGYTLNPNFSFARIAAPYAQELLDIRQKQITPPQLVEEIRKQADDARSYTMSMPYRVQRIEEFTKQLEAGDLKLRVRVLESERAARKATTLQMATMYTVLGGTLLNLGITMSNQGNAAMGNGSFIAAGIFMTLFVRSMQRVKMLDKFEKMI</sequence>
<dbReference type="SUPFAM" id="SSF56112">
    <property type="entry name" value="Protein kinase-like (PK-like)"/>
    <property type="match status" value="1"/>
</dbReference>
<dbReference type="GO" id="GO:0016020">
    <property type="term" value="C:membrane"/>
    <property type="evidence" value="ECO:0007669"/>
    <property type="project" value="GOC"/>
</dbReference>
<gene>
    <name evidence="4" type="ORF">VNO80_05181</name>
</gene>
<name>A0AAN9NFT4_PHACN</name>
<dbReference type="PANTHER" id="PTHR10566:SF113">
    <property type="entry name" value="PROTEIN ACTIVITY OF BC1 COMPLEX KINASE 7, CHLOROPLASTIC"/>
    <property type="match status" value="1"/>
</dbReference>
<keyword evidence="2" id="KW-1133">Transmembrane helix</keyword>
<protein>
    <recommendedName>
        <fullName evidence="3">ABC1 atypical kinase-like domain-containing protein</fullName>
    </recommendedName>
</protein>
<dbReference type="CDD" id="cd05121">
    <property type="entry name" value="ABC1_ADCK3-like"/>
    <property type="match status" value="1"/>
</dbReference>
<dbReference type="AlphaFoldDB" id="A0AAN9NFT4"/>
<keyword evidence="5" id="KW-1185">Reference proteome</keyword>
<proteinExistence type="inferred from homology"/>
<evidence type="ECO:0000259" key="3">
    <source>
        <dbReference type="Pfam" id="PF03109"/>
    </source>
</evidence>
<evidence type="ECO:0000313" key="4">
    <source>
        <dbReference type="EMBL" id="KAK7371816.1"/>
    </source>
</evidence>